<dbReference type="EMBL" id="HBIZ01023983">
    <property type="protein sequence ID" value="CAE0762552.1"/>
    <property type="molecule type" value="Transcribed_RNA"/>
</dbReference>
<gene>
    <name evidence="4" type="ORF">PCAR00345_LOCUS15164</name>
</gene>
<sequence length="409" mass="44518">MGTDDAPVADANEADVPIATPADEPPPSTPSMQERKDAYIKKGADDAGPTNTPAGAAELASDFSDFKISSKSSKYANAGGYRLVAHGAGGIDEMREHLDNSLVMYGLLQAVIGSGFLARRKYVLLHLKGEACPAMWRMKHGARKTEVAALLGGATVEFACERKDDATIDALLEELLRHCVADDGKAQHSLASLRADLQAQLEKAQNQLRRMSFQKQGSRRMRTAVALRADIRLQEVMRLCVAPTGPINWILVNPKGELLEAGGGSIDEMRTFLQPAGVHFGMLRMAFGAGRFRRVHWLFFHWAGPDCAGVTLGRANAQRAAIKGVLKPTSIDFFANELNEFTVAIVIEKARPTSPAASVAPSYLTTSPLTFVATLVTRKVPPKFVTARACCQYLRCHKRQSYIIREVDL</sequence>
<feature type="domain" description="ADF-H" evidence="3">
    <location>
        <begin position="247"/>
        <end position="350"/>
    </location>
</feature>
<keyword evidence="1" id="KW-0175">Coiled coil</keyword>
<evidence type="ECO:0000256" key="1">
    <source>
        <dbReference type="SAM" id="Coils"/>
    </source>
</evidence>
<dbReference type="GO" id="GO:0030864">
    <property type="term" value="C:cortical actin cytoskeleton"/>
    <property type="evidence" value="ECO:0007669"/>
    <property type="project" value="TreeGrafter"/>
</dbReference>
<organism evidence="4">
    <name type="scientific">Chrysotila carterae</name>
    <name type="common">Marine alga</name>
    <name type="synonym">Syracosphaera carterae</name>
    <dbReference type="NCBI Taxonomy" id="13221"/>
    <lineage>
        <taxon>Eukaryota</taxon>
        <taxon>Haptista</taxon>
        <taxon>Haptophyta</taxon>
        <taxon>Prymnesiophyceae</taxon>
        <taxon>Isochrysidales</taxon>
        <taxon>Isochrysidaceae</taxon>
        <taxon>Chrysotila</taxon>
    </lineage>
</organism>
<proteinExistence type="predicted"/>
<dbReference type="PANTHER" id="PTHR10829">
    <property type="entry name" value="CORTACTIN AND DREBRIN"/>
    <property type="match status" value="1"/>
</dbReference>
<feature type="domain" description="ADF-H" evidence="3">
    <location>
        <begin position="83"/>
        <end position="175"/>
    </location>
</feature>
<dbReference type="GO" id="GO:0051015">
    <property type="term" value="F:actin filament binding"/>
    <property type="evidence" value="ECO:0007669"/>
    <property type="project" value="TreeGrafter"/>
</dbReference>
<dbReference type="SUPFAM" id="SSF55753">
    <property type="entry name" value="Actin depolymerizing proteins"/>
    <property type="match status" value="2"/>
</dbReference>
<dbReference type="InterPro" id="IPR002108">
    <property type="entry name" value="ADF-H"/>
</dbReference>
<feature type="coiled-coil region" evidence="1">
    <location>
        <begin position="187"/>
        <end position="214"/>
    </location>
</feature>
<feature type="compositionally biased region" description="Basic and acidic residues" evidence="2">
    <location>
        <begin position="33"/>
        <end position="45"/>
    </location>
</feature>
<dbReference type="Pfam" id="PF00241">
    <property type="entry name" value="Cofilin_ADF"/>
    <property type="match status" value="2"/>
</dbReference>
<protein>
    <recommendedName>
        <fullName evidence="3">ADF-H domain-containing protein</fullName>
    </recommendedName>
</protein>
<dbReference type="InterPro" id="IPR029006">
    <property type="entry name" value="ADF-H/Gelsolin-like_dom_sf"/>
</dbReference>
<evidence type="ECO:0000259" key="3">
    <source>
        <dbReference type="Pfam" id="PF00241"/>
    </source>
</evidence>
<dbReference type="GO" id="GO:0030833">
    <property type="term" value="P:regulation of actin filament polymerization"/>
    <property type="evidence" value="ECO:0007669"/>
    <property type="project" value="TreeGrafter"/>
</dbReference>
<name>A0A7S4EZJ0_CHRCT</name>
<evidence type="ECO:0000313" key="4">
    <source>
        <dbReference type="EMBL" id="CAE0762552.1"/>
    </source>
</evidence>
<dbReference type="PANTHER" id="PTHR10829:SF25">
    <property type="entry name" value="DREBRIN-LIKE PROTEIN"/>
    <property type="match status" value="1"/>
</dbReference>
<dbReference type="AlphaFoldDB" id="A0A7S4EZJ0"/>
<evidence type="ECO:0000256" key="2">
    <source>
        <dbReference type="SAM" id="MobiDB-lite"/>
    </source>
</evidence>
<dbReference type="Gene3D" id="3.40.20.10">
    <property type="entry name" value="Severin"/>
    <property type="match status" value="2"/>
</dbReference>
<reference evidence="4" key="1">
    <citation type="submission" date="2021-01" db="EMBL/GenBank/DDBJ databases">
        <authorList>
            <person name="Corre E."/>
            <person name="Pelletier E."/>
            <person name="Niang G."/>
            <person name="Scheremetjew M."/>
            <person name="Finn R."/>
            <person name="Kale V."/>
            <person name="Holt S."/>
            <person name="Cochrane G."/>
            <person name="Meng A."/>
            <person name="Brown T."/>
            <person name="Cohen L."/>
        </authorList>
    </citation>
    <scope>NUCLEOTIDE SEQUENCE</scope>
    <source>
        <strain evidence="4">CCMP645</strain>
    </source>
</reference>
<dbReference type="GO" id="GO:0005884">
    <property type="term" value="C:actin filament"/>
    <property type="evidence" value="ECO:0007669"/>
    <property type="project" value="TreeGrafter"/>
</dbReference>
<feature type="region of interest" description="Disordered" evidence="2">
    <location>
        <begin position="1"/>
        <end position="56"/>
    </location>
</feature>
<accession>A0A7S4EZJ0</accession>